<protein>
    <recommendedName>
        <fullName evidence="4 5">dTDP-4-dehydrorhamnose 3,5-epimerase</fullName>
        <ecNumber evidence="3 5">5.1.3.13</ecNumber>
    </recommendedName>
    <alternativeName>
        <fullName evidence="5">Thymidine diphospho-4-keto-rhamnose 3,5-epimerase</fullName>
    </alternativeName>
</protein>
<comment type="function">
    <text evidence="2 5">Catalyzes the epimerization of the C3' and C5'positions of dTDP-6-deoxy-D-xylo-4-hexulose, forming dTDP-6-deoxy-L-lyxo-4-hexulose.</text>
</comment>
<dbReference type="Gene3D" id="2.60.120.10">
    <property type="entry name" value="Jelly Rolls"/>
    <property type="match status" value="1"/>
</dbReference>
<evidence type="ECO:0000313" key="6">
    <source>
        <dbReference type="EMBL" id="GAA5186430.1"/>
    </source>
</evidence>
<sequence>MKVINTELSDCYIIEPKVFGDSRGFFFESFQLERFKKSGIDFDFVQDNRSRSSKGVIRGLHFQKNKPQGKLVSVTRGEVLDVAVDLRENSPTFGKSLAVILNDVNNRQLWIPPGFAHGFSVLSEFADFHYKCTEYYDPQDEGGIIWNDEHLNIDWKVDSPLISDKDKLLPSFKEIFDNI</sequence>
<reference evidence="7" key="1">
    <citation type="journal article" date="2019" name="Int. J. Syst. Evol. Microbiol.">
        <title>The Global Catalogue of Microorganisms (GCM) 10K type strain sequencing project: providing services to taxonomists for standard genome sequencing and annotation.</title>
        <authorList>
            <consortium name="The Broad Institute Genomics Platform"/>
            <consortium name="The Broad Institute Genome Sequencing Center for Infectious Disease"/>
            <person name="Wu L."/>
            <person name="Ma J."/>
        </authorList>
    </citation>
    <scope>NUCLEOTIDE SEQUENCE [LARGE SCALE GENOMIC DNA]</scope>
    <source>
        <strain evidence="7">JCM 18720</strain>
    </source>
</reference>
<dbReference type="InterPro" id="IPR014710">
    <property type="entry name" value="RmlC-like_jellyroll"/>
</dbReference>
<dbReference type="EC" id="5.1.3.13" evidence="3 5"/>
<comment type="similarity">
    <text evidence="5">Belongs to the dTDP-4-dehydrorhamnose 3,5-epimerase family.</text>
</comment>
<evidence type="ECO:0000256" key="1">
    <source>
        <dbReference type="ARBA" id="ARBA00001298"/>
    </source>
</evidence>
<evidence type="ECO:0000313" key="7">
    <source>
        <dbReference type="Proteomes" id="UP001501600"/>
    </source>
</evidence>
<comment type="catalytic activity">
    <reaction evidence="1 5">
        <text>dTDP-4-dehydro-6-deoxy-alpha-D-glucose = dTDP-4-dehydro-beta-L-rhamnose</text>
        <dbReference type="Rhea" id="RHEA:16969"/>
        <dbReference type="ChEBI" id="CHEBI:57649"/>
        <dbReference type="ChEBI" id="CHEBI:62830"/>
        <dbReference type="EC" id="5.1.3.13"/>
    </reaction>
</comment>
<dbReference type="InterPro" id="IPR011051">
    <property type="entry name" value="RmlC_Cupin_sf"/>
</dbReference>
<dbReference type="Proteomes" id="UP001501600">
    <property type="component" value="Unassembled WGS sequence"/>
</dbReference>
<proteinExistence type="inferred from homology"/>
<dbReference type="PANTHER" id="PTHR21047:SF2">
    <property type="entry name" value="THYMIDINE DIPHOSPHO-4-KETO-RHAMNOSE 3,5-EPIMERASE"/>
    <property type="match status" value="1"/>
</dbReference>
<evidence type="ECO:0000256" key="2">
    <source>
        <dbReference type="ARBA" id="ARBA00001997"/>
    </source>
</evidence>
<evidence type="ECO:0000256" key="5">
    <source>
        <dbReference type="RuleBase" id="RU364069"/>
    </source>
</evidence>
<dbReference type="InterPro" id="IPR000888">
    <property type="entry name" value="RmlC-like"/>
</dbReference>
<keyword evidence="5" id="KW-0413">Isomerase</keyword>
<comment type="pathway">
    <text evidence="5">Carbohydrate biosynthesis; dTDP-L-rhamnose biosynthesis.</text>
</comment>
<dbReference type="CDD" id="cd00438">
    <property type="entry name" value="cupin_RmlC"/>
    <property type="match status" value="1"/>
</dbReference>
<organism evidence="6 7">
    <name type="scientific">Ferrimonas gelatinilytica</name>
    <dbReference type="NCBI Taxonomy" id="1255257"/>
    <lineage>
        <taxon>Bacteria</taxon>
        <taxon>Pseudomonadati</taxon>
        <taxon>Pseudomonadota</taxon>
        <taxon>Gammaproteobacteria</taxon>
        <taxon>Alteromonadales</taxon>
        <taxon>Ferrimonadaceae</taxon>
        <taxon>Ferrimonas</taxon>
    </lineage>
</organism>
<dbReference type="RefSeq" id="WP_345315159.1">
    <property type="nucleotide sequence ID" value="NZ_BAABLF010000001.1"/>
</dbReference>
<keyword evidence="7" id="KW-1185">Reference proteome</keyword>
<dbReference type="SUPFAM" id="SSF51182">
    <property type="entry name" value="RmlC-like cupins"/>
    <property type="match status" value="1"/>
</dbReference>
<dbReference type="PANTHER" id="PTHR21047">
    <property type="entry name" value="DTDP-6-DEOXY-D-GLUCOSE-3,5 EPIMERASE"/>
    <property type="match status" value="1"/>
</dbReference>
<comment type="caution">
    <text evidence="6">The sequence shown here is derived from an EMBL/GenBank/DDBJ whole genome shotgun (WGS) entry which is preliminary data.</text>
</comment>
<dbReference type="Pfam" id="PF00908">
    <property type="entry name" value="dTDP_sugar_isom"/>
    <property type="match status" value="1"/>
</dbReference>
<dbReference type="NCBIfam" id="TIGR01221">
    <property type="entry name" value="rmlC"/>
    <property type="match status" value="1"/>
</dbReference>
<accession>A0ABP9RU24</accession>
<comment type="subunit">
    <text evidence="5">Homodimer.</text>
</comment>
<evidence type="ECO:0000256" key="3">
    <source>
        <dbReference type="ARBA" id="ARBA00012098"/>
    </source>
</evidence>
<dbReference type="EMBL" id="BAABLF010000001">
    <property type="protein sequence ID" value="GAA5186430.1"/>
    <property type="molecule type" value="Genomic_DNA"/>
</dbReference>
<gene>
    <name evidence="6" type="primary">rfbC</name>
    <name evidence="6" type="ORF">GCM10025772_01930</name>
</gene>
<name>A0ABP9RU24_9GAMM</name>
<evidence type="ECO:0000256" key="4">
    <source>
        <dbReference type="ARBA" id="ARBA00019595"/>
    </source>
</evidence>